<evidence type="ECO:0000313" key="2">
    <source>
        <dbReference type="Proteomes" id="UP000009168"/>
    </source>
</evidence>
<dbReference type="InterPro" id="IPR032675">
    <property type="entry name" value="LRR_dom_sf"/>
</dbReference>
<keyword evidence="2" id="KW-1185">Reference proteome</keyword>
<sequence length="321" mass="38300">MITSSLENLQTLDYENSKEFILYMSNQDLQESDLEQIKDAILKFKKLESLEINLSYNNLDLDACFLLSQAITEGGLNLKNLYLNLKGVYFNRNDFKDLTSGISNCNFLTSLSFEFPQNYLFQMKIKVFRHSDVQILEFQTETQQALKIFLKWCKNQIIQKIYHFYLSTKLSKEQNQDIFPKQSLNAKIQNLFHLILKLLSQLIASYLTQFQIQIIQNTQILSHLNSERIRFSKIFKKLNRFATNLNNQLNQLQFCEKKIVSSQVYYIHQGYRYYQLKRLLDNFFAQKFIQNLKVQNKSEILKIYNYLFYSIDKMQLILFIQ</sequence>
<dbReference type="Proteomes" id="UP000009168">
    <property type="component" value="Unassembled WGS sequence"/>
</dbReference>
<organism evidence="1 2">
    <name type="scientific">Tetrahymena thermophila (strain SB210)</name>
    <dbReference type="NCBI Taxonomy" id="312017"/>
    <lineage>
        <taxon>Eukaryota</taxon>
        <taxon>Sar</taxon>
        <taxon>Alveolata</taxon>
        <taxon>Ciliophora</taxon>
        <taxon>Intramacronucleata</taxon>
        <taxon>Oligohymenophorea</taxon>
        <taxon>Hymenostomatida</taxon>
        <taxon>Tetrahymenina</taxon>
        <taxon>Tetrahymenidae</taxon>
        <taxon>Tetrahymena</taxon>
    </lineage>
</organism>
<reference evidence="2" key="1">
    <citation type="journal article" date="2006" name="PLoS Biol.">
        <title>Macronuclear genome sequence of the ciliate Tetrahymena thermophila, a model eukaryote.</title>
        <authorList>
            <person name="Eisen J.A."/>
            <person name="Coyne R.S."/>
            <person name="Wu M."/>
            <person name="Wu D."/>
            <person name="Thiagarajan M."/>
            <person name="Wortman J.R."/>
            <person name="Badger J.H."/>
            <person name="Ren Q."/>
            <person name="Amedeo P."/>
            <person name="Jones K.M."/>
            <person name="Tallon L.J."/>
            <person name="Delcher A.L."/>
            <person name="Salzberg S.L."/>
            <person name="Silva J.C."/>
            <person name="Haas B.J."/>
            <person name="Majoros W.H."/>
            <person name="Farzad M."/>
            <person name="Carlton J.M."/>
            <person name="Smith R.K. Jr."/>
            <person name="Garg J."/>
            <person name="Pearlman R.E."/>
            <person name="Karrer K.M."/>
            <person name="Sun L."/>
            <person name="Manning G."/>
            <person name="Elde N.C."/>
            <person name="Turkewitz A.P."/>
            <person name="Asai D.J."/>
            <person name="Wilkes D.E."/>
            <person name="Wang Y."/>
            <person name="Cai H."/>
            <person name="Collins K."/>
            <person name="Stewart B.A."/>
            <person name="Lee S.R."/>
            <person name="Wilamowska K."/>
            <person name="Weinberg Z."/>
            <person name="Ruzzo W.L."/>
            <person name="Wloga D."/>
            <person name="Gaertig J."/>
            <person name="Frankel J."/>
            <person name="Tsao C.-C."/>
            <person name="Gorovsky M.A."/>
            <person name="Keeling P.J."/>
            <person name="Waller R.F."/>
            <person name="Patron N.J."/>
            <person name="Cherry J.M."/>
            <person name="Stover N.A."/>
            <person name="Krieger C.J."/>
            <person name="del Toro C."/>
            <person name="Ryder H.F."/>
            <person name="Williamson S.C."/>
            <person name="Barbeau R.A."/>
            <person name="Hamilton E.P."/>
            <person name="Orias E."/>
        </authorList>
    </citation>
    <scope>NUCLEOTIDE SEQUENCE [LARGE SCALE GENOMIC DNA]</scope>
    <source>
        <strain evidence="2">SB210</strain>
    </source>
</reference>
<dbReference type="KEGG" id="tet:TTHERM_000238809"/>
<evidence type="ECO:0000313" key="1">
    <source>
        <dbReference type="EMBL" id="EWS71778.1"/>
    </source>
</evidence>
<proteinExistence type="predicted"/>
<dbReference type="SUPFAM" id="SSF52047">
    <property type="entry name" value="RNI-like"/>
    <property type="match status" value="1"/>
</dbReference>
<dbReference type="RefSeq" id="XP_012655665.1">
    <property type="nucleotide sequence ID" value="XM_012800211.1"/>
</dbReference>
<name>W7X5Y6_TETTS</name>
<gene>
    <name evidence="1" type="ORF">TTHERM_000238809</name>
</gene>
<accession>W7X5Y6</accession>
<dbReference type="GeneID" id="24437948"/>
<dbReference type="InParanoid" id="W7X5Y6"/>
<dbReference type="EMBL" id="GG662443">
    <property type="protein sequence ID" value="EWS71778.1"/>
    <property type="molecule type" value="Genomic_DNA"/>
</dbReference>
<protein>
    <submittedName>
        <fullName evidence="1">Uncharacterized protein</fullName>
    </submittedName>
</protein>
<dbReference type="Gene3D" id="3.80.10.10">
    <property type="entry name" value="Ribonuclease Inhibitor"/>
    <property type="match status" value="1"/>
</dbReference>
<dbReference type="AlphaFoldDB" id="W7X5Y6"/>